<evidence type="ECO:0000259" key="5">
    <source>
        <dbReference type="PROSITE" id="PS50893"/>
    </source>
</evidence>
<dbReference type="GeneID" id="61925250"/>
<dbReference type="EMBL" id="CP048838">
    <property type="protein sequence ID" value="QJA02170.1"/>
    <property type="molecule type" value="Genomic_DNA"/>
</dbReference>
<evidence type="ECO:0000313" key="6">
    <source>
        <dbReference type="EMBL" id="QJA02170.1"/>
    </source>
</evidence>
<dbReference type="SMART" id="SM00382">
    <property type="entry name" value="AAA"/>
    <property type="match status" value="1"/>
</dbReference>
<gene>
    <name evidence="6" type="ORF">G4D54_06895</name>
</gene>
<dbReference type="GO" id="GO:0005524">
    <property type="term" value="F:ATP binding"/>
    <property type="evidence" value="ECO:0007669"/>
    <property type="project" value="UniProtKB-KW"/>
</dbReference>
<name>A0A223MMJ3_CLOIN</name>
<dbReference type="Pfam" id="PF00005">
    <property type="entry name" value="ABC_tran"/>
    <property type="match status" value="1"/>
</dbReference>
<keyword evidence="4 6" id="KW-0067">ATP-binding</keyword>
<reference evidence="6 7" key="1">
    <citation type="submission" date="2020-02" db="EMBL/GenBank/DDBJ databases">
        <authorList>
            <person name="Kociolek L.K."/>
            <person name="Ozer E.A."/>
        </authorList>
    </citation>
    <scope>NUCLEOTIDE SEQUENCE [LARGE SCALE GENOMIC DNA]</scope>
    <source>
        <strain evidence="6 7">ATCC 14501</strain>
    </source>
</reference>
<protein>
    <submittedName>
        <fullName evidence="6">ATP-binding cassette domain-containing protein</fullName>
    </submittedName>
</protein>
<accession>A0A223MMJ3</accession>
<dbReference type="Gene3D" id="3.40.50.300">
    <property type="entry name" value="P-loop containing nucleotide triphosphate hydrolases"/>
    <property type="match status" value="1"/>
</dbReference>
<evidence type="ECO:0000256" key="1">
    <source>
        <dbReference type="ARBA" id="ARBA00005417"/>
    </source>
</evidence>
<dbReference type="InterPro" id="IPR050763">
    <property type="entry name" value="ABC_transporter_ATP-binding"/>
</dbReference>
<dbReference type="InterPro" id="IPR003593">
    <property type="entry name" value="AAA+_ATPase"/>
</dbReference>
<evidence type="ECO:0000256" key="2">
    <source>
        <dbReference type="ARBA" id="ARBA00022448"/>
    </source>
</evidence>
<dbReference type="RefSeq" id="WP_002608263.1">
    <property type="nucleotide sequence ID" value="NZ_BAAACC010000019.1"/>
</dbReference>
<dbReference type="PROSITE" id="PS00211">
    <property type="entry name" value="ABC_TRANSPORTER_1"/>
    <property type="match status" value="1"/>
</dbReference>
<organism evidence="6 7">
    <name type="scientific">Clostridium innocuum</name>
    <dbReference type="NCBI Taxonomy" id="1522"/>
    <lineage>
        <taxon>Bacteria</taxon>
        <taxon>Bacillati</taxon>
        <taxon>Bacillota</taxon>
        <taxon>Clostridia</taxon>
        <taxon>Eubacteriales</taxon>
        <taxon>Clostridiaceae</taxon>
        <taxon>Clostridium</taxon>
    </lineage>
</organism>
<dbReference type="InterPro" id="IPR017871">
    <property type="entry name" value="ABC_transporter-like_CS"/>
</dbReference>
<evidence type="ECO:0000256" key="3">
    <source>
        <dbReference type="ARBA" id="ARBA00022741"/>
    </source>
</evidence>
<dbReference type="SUPFAM" id="SSF52540">
    <property type="entry name" value="P-loop containing nucleoside triphosphate hydrolases"/>
    <property type="match status" value="1"/>
</dbReference>
<dbReference type="PANTHER" id="PTHR42711">
    <property type="entry name" value="ABC TRANSPORTER ATP-BINDING PROTEIN"/>
    <property type="match status" value="1"/>
</dbReference>
<dbReference type="AlphaFoldDB" id="A0A223MMJ3"/>
<dbReference type="InterPro" id="IPR003439">
    <property type="entry name" value="ABC_transporter-like_ATP-bd"/>
</dbReference>
<dbReference type="InterPro" id="IPR027417">
    <property type="entry name" value="P-loop_NTPase"/>
</dbReference>
<dbReference type="Proteomes" id="UP000503330">
    <property type="component" value="Chromosome"/>
</dbReference>
<dbReference type="GO" id="GO:0016887">
    <property type="term" value="F:ATP hydrolysis activity"/>
    <property type="evidence" value="ECO:0007669"/>
    <property type="project" value="InterPro"/>
</dbReference>
<comment type="similarity">
    <text evidence="1">Belongs to the ABC transporter superfamily.</text>
</comment>
<evidence type="ECO:0000313" key="7">
    <source>
        <dbReference type="Proteomes" id="UP000503330"/>
    </source>
</evidence>
<keyword evidence="3" id="KW-0547">Nucleotide-binding</keyword>
<feature type="domain" description="ABC transporter" evidence="5">
    <location>
        <begin position="4"/>
        <end position="232"/>
    </location>
</feature>
<proteinExistence type="inferred from homology"/>
<sequence>MLSLNVQKVTKNYGKTVAVRDMSFVLQPGVYGIIGPNGAGKSTLLQMITTNLTQYEGTISYCGDEIKKMGSTYRNILGYMPQITTGYGDFTAKQFLYYMAALKGIKKEEAEQKIKALSSILNLDTYLNRKIKAYSGGMKQRLFFLQALLNDPKVLVLDEPTAGLDPLERIRLRNYISTIAKDKIVLIATHVMQDIETIAKEILFIKEGNLLFEGSITELIERLKGRVQETLIAEDVWEEFQRTHKITRSLRLDTVFHVRYIVDEVGESSVLPSLEDAYLYYMG</sequence>
<evidence type="ECO:0000256" key="4">
    <source>
        <dbReference type="ARBA" id="ARBA00022840"/>
    </source>
</evidence>
<keyword evidence="2" id="KW-0813">Transport</keyword>
<dbReference type="PANTHER" id="PTHR42711:SF5">
    <property type="entry name" value="ABC TRANSPORTER ATP-BINDING PROTEIN NATA"/>
    <property type="match status" value="1"/>
</dbReference>
<dbReference type="PROSITE" id="PS50893">
    <property type="entry name" value="ABC_TRANSPORTER_2"/>
    <property type="match status" value="1"/>
</dbReference>